<dbReference type="GO" id="GO:0008237">
    <property type="term" value="F:metallopeptidase activity"/>
    <property type="evidence" value="ECO:0007669"/>
    <property type="project" value="UniProtKB-KW"/>
</dbReference>
<dbReference type="Proteomes" id="UP000499080">
    <property type="component" value="Unassembled WGS sequence"/>
</dbReference>
<comment type="caution">
    <text evidence="4">The sequence shown here is derived from an EMBL/GenBank/DDBJ whole genome shotgun (WGS) entry which is preliminary data.</text>
</comment>
<name>A0A4Y2IV74_ARAVE</name>
<sequence>MNLCRFQFHLLRVFATCAIFVHFNSLVSAASVNSSEIQAMMYLQKYGFMNESSSNSASLVSQKAVQTAIKEFQRFSGMPETGDILVPSYRHRFEFYLFHCIR</sequence>
<dbReference type="SUPFAM" id="SSF47090">
    <property type="entry name" value="PGBD-like"/>
    <property type="match status" value="1"/>
</dbReference>
<keyword evidence="1" id="KW-0645">Protease</keyword>
<dbReference type="Gene3D" id="1.10.101.10">
    <property type="entry name" value="PGBD-like superfamily/PGBD"/>
    <property type="match status" value="1"/>
</dbReference>
<evidence type="ECO:0000313" key="5">
    <source>
        <dbReference type="Proteomes" id="UP000499080"/>
    </source>
</evidence>
<dbReference type="Pfam" id="PF01471">
    <property type="entry name" value="PG_binding_1"/>
    <property type="match status" value="1"/>
</dbReference>
<evidence type="ECO:0000259" key="3">
    <source>
        <dbReference type="Pfam" id="PF01471"/>
    </source>
</evidence>
<protein>
    <recommendedName>
        <fullName evidence="3">Peptidoglycan binding-like domain-containing protein</fullName>
    </recommendedName>
</protein>
<feature type="domain" description="Peptidoglycan binding-like" evidence="3">
    <location>
        <begin position="41"/>
        <end position="82"/>
    </location>
</feature>
<dbReference type="EMBL" id="BGPR01002906">
    <property type="protein sequence ID" value="GBM80822.1"/>
    <property type="molecule type" value="Genomic_DNA"/>
</dbReference>
<evidence type="ECO:0000256" key="1">
    <source>
        <dbReference type="ARBA" id="ARBA00023049"/>
    </source>
</evidence>
<dbReference type="InterPro" id="IPR036366">
    <property type="entry name" value="PGBDSf"/>
</dbReference>
<organism evidence="4 5">
    <name type="scientific">Araneus ventricosus</name>
    <name type="common">Orbweaver spider</name>
    <name type="synonym">Epeira ventricosa</name>
    <dbReference type="NCBI Taxonomy" id="182803"/>
    <lineage>
        <taxon>Eukaryota</taxon>
        <taxon>Metazoa</taxon>
        <taxon>Ecdysozoa</taxon>
        <taxon>Arthropoda</taxon>
        <taxon>Chelicerata</taxon>
        <taxon>Arachnida</taxon>
        <taxon>Araneae</taxon>
        <taxon>Araneomorphae</taxon>
        <taxon>Entelegynae</taxon>
        <taxon>Araneoidea</taxon>
        <taxon>Araneidae</taxon>
        <taxon>Araneus</taxon>
    </lineage>
</organism>
<keyword evidence="1" id="KW-0378">Hydrolase</keyword>
<dbReference type="InterPro" id="IPR002477">
    <property type="entry name" value="Peptidoglycan-bd-like"/>
</dbReference>
<dbReference type="AlphaFoldDB" id="A0A4Y2IV74"/>
<feature type="signal peptide" evidence="2">
    <location>
        <begin position="1"/>
        <end position="29"/>
    </location>
</feature>
<evidence type="ECO:0000313" key="4">
    <source>
        <dbReference type="EMBL" id="GBM80822.1"/>
    </source>
</evidence>
<accession>A0A4Y2IV74</accession>
<keyword evidence="1" id="KW-0482">Metalloprotease</keyword>
<reference evidence="4 5" key="1">
    <citation type="journal article" date="2019" name="Sci. Rep.">
        <title>Orb-weaving spider Araneus ventricosus genome elucidates the spidroin gene catalogue.</title>
        <authorList>
            <person name="Kono N."/>
            <person name="Nakamura H."/>
            <person name="Ohtoshi R."/>
            <person name="Moran D.A.P."/>
            <person name="Shinohara A."/>
            <person name="Yoshida Y."/>
            <person name="Fujiwara M."/>
            <person name="Mori M."/>
            <person name="Tomita M."/>
            <person name="Arakawa K."/>
        </authorList>
    </citation>
    <scope>NUCLEOTIDE SEQUENCE [LARGE SCALE GENOMIC DNA]</scope>
</reference>
<keyword evidence="5" id="KW-1185">Reference proteome</keyword>
<proteinExistence type="predicted"/>
<dbReference type="InterPro" id="IPR036365">
    <property type="entry name" value="PGBD-like_sf"/>
</dbReference>
<gene>
    <name evidence="4" type="ORF">AVEN_33430_1</name>
</gene>
<keyword evidence="2" id="KW-0732">Signal</keyword>
<evidence type="ECO:0000256" key="2">
    <source>
        <dbReference type="SAM" id="SignalP"/>
    </source>
</evidence>
<feature type="chain" id="PRO_5021189019" description="Peptidoglycan binding-like domain-containing protein" evidence="2">
    <location>
        <begin position="30"/>
        <end position="102"/>
    </location>
</feature>